<evidence type="ECO:0008006" key="3">
    <source>
        <dbReference type="Google" id="ProtNLM"/>
    </source>
</evidence>
<sequence>MAQPLEDLARKFKYKVAAFDNNPNSKYFLESDPSPNSIEDFRSGLADGTVSVLRYSWSELVPDNSHKNVLLEARSKQVLKLAKHKHFKGFENLAFARIDASVNEHTKLQVDDFPTILLYKFGDKDTAIN</sequence>
<dbReference type="EMBL" id="CAKOAT010070266">
    <property type="protein sequence ID" value="CAH8309278.1"/>
    <property type="molecule type" value="Genomic_DNA"/>
</dbReference>
<dbReference type="Gene3D" id="3.40.30.10">
    <property type="entry name" value="Glutaredoxin"/>
    <property type="match status" value="1"/>
</dbReference>
<keyword evidence="2" id="KW-1185">Reference proteome</keyword>
<organism evidence="1 2">
    <name type="scientific">Eruca vesicaria subsp. sativa</name>
    <name type="common">Garden rocket</name>
    <name type="synonym">Eruca sativa</name>
    <dbReference type="NCBI Taxonomy" id="29727"/>
    <lineage>
        <taxon>Eukaryota</taxon>
        <taxon>Viridiplantae</taxon>
        <taxon>Streptophyta</taxon>
        <taxon>Embryophyta</taxon>
        <taxon>Tracheophyta</taxon>
        <taxon>Spermatophyta</taxon>
        <taxon>Magnoliopsida</taxon>
        <taxon>eudicotyledons</taxon>
        <taxon>Gunneridae</taxon>
        <taxon>Pentapetalae</taxon>
        <taxon>rosids</taxon>
        <taxon>malvids</taxon>
        <taxon>Brassicales</taxon>
        <taxon>Brassicaceae</taxon>
        <taxon>Brassiceae</taxon>
        <taxon>Eruca</taxon>
    </lineage>
</organism>
<dbReference type="Proteomes" id="UP001642260">
    <property type="component" value="Unassembled WGS sequence"/>
</dbReference>
<reference evidence="1 2" key="1">
    <citation type="submission" date="2022-03" db="EMBL/GenBank/DDBJ databases">
        <authorList>
            <person name="Macdonald S."/>
            <person name="Ahmed S."/>
            <person name="Newling K."/>
        </authorList>
    </citation>
    <scope>NUCLEOTIDE SEQUENCE [LARGE SCALE GENOMIC DNA]</scope>
</reference>
<accession>A0ABC8J1B6</accession>
<dbReference type="AlphaFoldDB" id="A0ABC8J1B6"/>
<protein>
    <recommendedName>
        <fullName evidence="3">Thioredoxin domain-containing protein</fullName>
    </recommendedName>
</protein>
<proteinExistence type="predicted"/>
<name>A0ABC8J1B6_ERUVS</name>
<evidence type="ECO:0000313" key="2">
    <source>
        <dbReference type="Proteomes" id="UP001642260"/>
    </source>
</evidence>
<gene>
    <name evidence="1" type="ORF">ERUC_LOCUS5411</name>
</gene>
<comment type="caution">
    <text evidence="1">The sequence shown here is derived from an EMBL/GenBank/DDBJ whole genome shotgun (WGS) entry which is preliminary data.</text>
</comment>
<evidence type="ECO:0000313" key="1">
    <source>
        <dbReference type="EMBL" id="CAH8309278.1"/>
    </source>
</evidence>